<comment type="caution">
    <text evidence="2">The sequence shown here is derived from an EMBL/GenBank/DDBJ whole genome shotgun (WGS) entry which is preliminary data.</text>
</comment>
<sequence length="75" mass="8127">MDMSVKEEYMRRAVAEHCGQLVCAGAVPIGSFTSNAPQRLHEYSYVAIGHLRPGASSARADARLKQADGSRELHA</sequence>
<gene>
    <name evidence="2" type="ORF">GCM10009549_36920</name>
</gene>
<feature type="compositionally biased region" description="Basic and acidic residues" evidence="1">
    <location>
        <begin position="60"/>
        <end position="75"/>
    </location>
</feature>
<protein>
    <submittedName>
        <fullName evidence="2">Uncharacterized protein</fullName>
    </submittedName>
</protein>
<name>A0ABN1NXW3_9ACTN</name>
<proteinExistence type="predicted"/>
<keyword evidence="3" id="KW-1185">Reference proteome</keyword>
<dbReference type="Proteomes" id="UP001501005">
    <property type="component" value="Unassembled WGS sequence"/>
</dbReference>
<evidence type="ECO:0000313" key="3">
    <source>
        <dbReference type="Proteomes" id="UP001501005"/>
    </source>
</evidence>
<evidence type="ECO:0000313" key="2">
    <source>
        <dbReference type="EMBL" id="GAA0918989.1"/>
    </source>
</evidence>
<reference evidence="2 3" key="1">
    <citation type="journal article" date="2019" name="Int. J. Syst. Evol. Microbiol.">
        <title>The Global Catalogue of Microorganisms (GCM) 10K type strain sequencing project: providing services to taxonomists for standard genome sequencing and annotation.</title>
        <authorList>
            <consortium name="The Broad Institute Genomics Platform"/>
            <consortium name="The Broad Institute Genome Sequencing Center for Infectious Disease"/>
            <person name="Wu L."/>
            <person name="Ma J."/>
        </authorList>
    </citation>
    <scope>NUCLEOTIDE SEQUENCE [LARGE SCALE GENOMIC DNA]</scope>
    <source>
        <strain evidence="2 3">JCM 10673</strain>
    </source>
</reference>
<dbReference type="EMBL" id="BAAAHG010000031">
    <property type="protein sequence ID" value="GAA0918989.1"/>
    <property type="molecule type" value="Genomic_DNA"/>
</dbReference>
<accession>A0ABN1NXW3</accession>
<organism evidence="2 3">
    <name type="scientific">Streptomyces thermoalcalitolerans</name>
    <dbReference type="NCBI Taxonomy" id="65605"/>
    <lineage>
        <taxon>Bacteria</taxon>
        <taxon>Bacillati</taxon>
        <taxon>Actinomycetota</taxon>
        <taxon>Actinomycetes</taxon>
        <taxon>Kitasatosporales</taxon>
        <taxon>Streptomycetaceae</taxon>
        <taxon>Streptomyces</taxon>
    </lineage>
</organism>
<feature type="region of interest" description="Disordered" evidence="1">
    <location>
        <begin position="55"/>
        <end position="75"/>
    </location>
</feature>
<evidence type="ECO:0000256" key="1">
    <source>
        <dbReference type="SAM" id="MobiDB-lite"/>
    </source>
</evidence>